<keyword evidence="1" id="KW-0732">Signal</keyword>
<dbReference type="RefSeq" id="WP_172275764.1">
    <property type="nucleotide sequence ID" value="NZ_CASGMU010000006.1"/>
</dbReference>
<evidence type="ECO:0000313" key="2">
    <source>
        <dbReference type="EMBL" id="NPD92362.1"/>
    </source>
</evidence>
<sequence>MANRILLHVVVVSVLSASSANADEKDNRQSEQLHYKVEMQGSGTFGDNTPLWLNANKYGLSSLDTENGYIRASLEKPVSAETDKRFDFGGTVDVVAAWNYTSRMIVQQAFLEGRWLKGVLTVGSKHYPMEMKNQELSSGSQTLGINARPVPQVRMSLPEYWALPFTNGWVSLKGHVAFGKTTDDNWQKDFTGKRTKYTQGAYYHSKAGYIKIGNEYRFLPVSLELGLEMAAQFGGKSYNVGADGENYDVVDNGGGFKSFWNALIPGGFESVEGKYQNIAGNQLGSWLIRLNFDYESWYLGLYADHFFEDQSSMFFLDYDGYGQGMEWNEKKRSRYLMYSMKDMMLGAELKLKNAAWINNIVFEYIYTKYQSGPIYHDHTENISDHIGGNDNYYNHYVFTGFQHWGQVMGNPLYLSPLYNDDGMIMVKDNRFWAFHLGFGGAPSYYLKYRVLGTYRKGFGTYSLPYDNPEGSFNMLAEAVYAFPEYTALDGWSIKGAFGVDLGNVYGDNYGLQLTVAKEGIFNIKKNRKK</sequence>
<keyword evidence="3" id="KW-1185">Reference proteome</keyword>
<evidence type="ECO:0000313" key="3">
    <source>
        <dbReference type="Proteomes" id="UP000714420"/>
    </source>
</evidence>
<dbReference type="InterPro" id="IPR038636">
    <property type="entry name" value="Wzi_sf"/>
</dbReference>
<dbReference type="EMBL" id="JABKKF010000007">
    <property type="protein sequence ID" value="NPD92362.1"/>
    <property type="molecule type" value="Genomic_DNA"/>
</dbReference>
<evidence type="ECO:0008006" key="4">
    <source>
        <dbReference type="Google" id="ProtNLM"/>
    </source>
</evidence>
<name>A0ABX2AQP1_9BACT</name>
<reference evidence="2 3" key="1">
    <citation type="submission" date="2020-05" db="EMBL/GenBank/DDBJ databases">
        <title>Distinct polysaccharide utilization as determinants for interspecies competition between intestinal Prevotella spp.</title>
        <authorList>
            <person name="Galvez E.J.C."/>
            <person name="Iljazovic A."/>
            <person name="Strowig T."/>
        </authorList>
    </citation>
    <scope>NUCLEOTIDE SEQUENCE [LARGE SCALE GENOMIC DNA]</scope>
    <source>
        <strain evidence="2 3">PMUR</strain>
    </source>
</reference>
<protein>
    <recommendedName>
        <fullName evidence="4">Capsule assembly Wzi family protein</fullName>
    </recommendedName>
</protein>
<accession>A0ABX2AQP1</accession>
<gene>
    <name evidence="2" type="ORF">HPS56_08405</name>
</gene>
<comment type="caution">
    <text evidence="2">The sequence shown here is derived from an EMBL/GenBank/DDBJ whole genome shotgun (WGS) entry which is preliminary data.</text>
</comment>
<feature type="signal peptide" evidence="1">
    <location>
        <begin position="1"/>
        <end position="22"/>
    </location>
</feature>
<evidence type="ECO:0000256" key="1">
    <source>
        <dbReference type="SAM" id="SignalP"/>
    </source>
</evidence>
<feature type="chain" id="PRO_5046089889" description="Capsule assembly Wzi family protein" evidence="1">
    <location>
        <begin position="23"/>
        <end position="529"/>
    </location>
</feature>
<dbReference type="Proteomes" id="UP000714420">
    <property type="component" value="Unassembled WGS sequence"/>
</dbReference>
<dbReference type="Gene3D" id="2.40.160.130">
    <property type="entry name" value="Capsule assembly protein Wzi"/>
    <property type="match status" value="1"/>
</dbReference>
<organism evidence="2 3">
    <name type="scientific">Xylanibacter muris</name>
    <dbReference type="NCBI Taxonomy" id="2736290"/>
    <lineage>
        <taxon>Bacteria</taxon>
        <taxon>Pseudomonadati</taxon>
        <taxon>Bacteroidota</taxon>
        <taxon>Bacteroidia</taxon>
        <taxon>Bacteroidales</taxon>
        <taxon>Prevotellaceae</taxon>
        <taxon>Xylanibacter</taxon>
    </lineage>
</organism>
<proteinExistence type="predicted"/>